<protein>
    <submittedName>
        <fullName evidence="1">Uncharacterized protein</fullName>
    </submittedName>
</protein>
<dbReference type="EMBL" id="BGKA01000129">
    <property type="protein sequence ID" value="GBH17944.1"/>
    <property type="molecule type" value="Genomic_DNA"/>
</dbReference>
<evidence type="ECO:0000313" key="2">
    <source>
        <dbReference type="Proteomes" id="UP000248291"/>
    </source>
</evidence>
<name>A0AAN4Q6H4_PSESF</name>
<reference evidence="1 2" key="1">
    <citation type="submission" date="2018-04" db="EMBL/GenBank/DDBJ databases">
        <title>Draft genome sequence of Pseudomonas syringae pv. actinidiae biovar 3 strains isolated from kiwifruit in Kagawa prefecture.</title>
        <authorList>
            <person name="Tabuchi M."/>
            <person name="Saito M."/>
            <person name="Fujiwara S."/>
            <person name="Sasa N."/>
            <person name="Akimitsu K."/>
            <person name="Gomi K."/>
            <person name="Konishi-Sugita S."/>
            <person name="Hamano K."/>
            <person name="Kataoka I."/>
        </authorList>
    </citation>
    <scope>NUCLEOTIDE SEQUENCE [LARGE SCALE GENOMIC DNA]</scope>
    <source>
        <strain evidence="1 2">MAFF212211</strain>
    </source>
</reference>
<sequence>MSKPGRKWHTVDLRIRLRRPLMAWLYELGCRESSLPQGGRLDPAGFHPHACALRLPEAHGDGK</sequence>
<comment type="caution">
    <text evidence="1">The sequence shown here is derived from an EMBL/GenBank/DDBJ whole genome shotgun (WGS) entry which is preliminary data.</text>
</comment>
<proteinExistence type="predicted"/>
<evidence type="ECO:0000313" key="1">
    <source>
        <dbReference type="EMBL" id="GBH17944.1"/>
    </source>
</evidence>
<gene>
    <name evidence="1" type="ORF">KPSA3_03921</name>
</gene>
<accession>A0AAN4Q6H4</accession>
<dbReference type="AlphaFoldDB" id="A0AAN4Q6H4"/>
<organism evidence="1 2">
    <name type="scientific">Pseudomonas syringae pv. actinidiae</name>
    <dbReference type="NCBI Taxonomy" id="103796"/>
    <lineage>
        <taxon>Bacteria</taxon>
        <taxon>Pseudomonadati</taxon>
        <taxon>Pseudomonadota</taxon>
        <taxon>Gammaproteobacteria</taxon>
        <taxon>Pseudomonadales</taxon>
        <taxon>Pseudomonadaceae</taxon>
        <taxon>Pseudomonas</taxon>
        <taxon>Pseudomonas syringae</taxon>
    </lineage>
</organism>
<dbReference type="Proteomes" id="UP000248291">
    <property type="component" value="Unassembled WGS sequence"/>
</dbReference>